<protein>
    <recommendedName>
        <fullName evidence="3">J domain-containing protein</fullName>
    </recommendedName>
</protein>
<dbReference type="PANTHER" id="PTHR43096">
    <property type="entry name" value="DNAJ HOMOLOG 1, MITOCHONDRIAL-RELATED"/>
    <property type="match status" value="1"/>
</dbReference>
<dbReference type="Proteomes" id="UP000013827">
    <property type="component" value="Unassembled WGS sequence"/>
</dbReference>
<dbReference type="EnsemblProtists" id="EOD18698">
    <property type="protein sequence ID" value="EOD18698"/>
    <property type="gene ID" value="EMIHUDRAFT_118302"/>
</dbReference>
<dbReference type="InterPro" id="IPR036869">
    <property type="entry name" value="J_dom_sf"/>
</dbReference>
<dbReference type="CDD" id="cd06257">
    <property type="entry name" value="DnaJ"/>
    <property type="match status" value="1"/>
</dbReference>
<dbReference type="Gene3D" id="1.10.287.110">
    <property type="entry name" value="DnaJ domain"/>
    <property type="match status" value="1"/>
</dbReference>
<keyword evidence="5" id="KW-1185">Reference proteome</keyword>
<feature type="domain" description="J" evidence="3">
    <location>
        <begin position="58"/>
        <end position="114"/>
    </location>
</feature>
<evidence type="ECO:0000256" key="1">
    <source>
        <dbReference type="ARBA" id="ARBA00023186"/>
    </source>
</evidence>
<reference evidence="4" key="2">
    <citation type="submission" date="2024-10" db="UniProtKB">
        <authorList>
            <consortium name="EnsemblProtists"/>
        </authorList>
    </citation>
    <scope>IDENTIFICATION</scope>
</reference>
<accession>A0A0D3J5B3</accession>
<dbReference type="PaxDb" id="2903-EOD18698"/>
<dbReference type="STRING" id="2903.R1C7R6"/>
<feature type="region of interest" description="Disordered" evidence="2">
    <location>
        <begin position="42"/>
        <end position="64"/>
    </location>
</feature>
<dbReference type="PROSITE" id="PS50076">
    <property type="entry name" value="DNAJ_2"/>
    <property type="match status" value="1"/>
</dbReference>
<dbReference type="SUPFAM" id="SSF46565">
    <property type="entry name" value="Chaperone J-domain"/>
    <property type="match status" value="1"/>
</dbReference>
<dbReference type="SMART" id="SM00271">
    <property type="entry name" value="DnaJ"/>
    <property type="match status" value="1"/>
</dbReference>
<dbReference type="RefSeq" id="XP_005771127.1">
    <property type="nucleotide sequence ID" value="XM_005771070.1"/>
</dbReference>
<evidence type="ECO:0000313" key="4">
    <source>
        <dbReference type="EnsemblProtists" id="EOD18698"/>
    </source>
</evidence>
<name>A0A0D3J5B3_EMIH1</name>
<dbReference type="HOGENOM" id="CLU_1417543_0_0_1"/>
<sequence>MLRRVVVSAAARGGALSRRSSPPPPLLRTLCAAPASEAAPAPHTALAPSVQAAGPASTSHEVLGLPPDASELDVKLAYYHLALAYRPDQSGRPDAAERFAEVGRAYSSIMGEPWDDAAGVPSAAPTPAEPALQPASHVPAFPRWVHRLSEYLERVPQRLDLWLMPSYSSVIYHHLRAGELAQALCTFEASPS</sequence>
<reference evidence="5" key="1">
    <citation type="journal article" date="2013" name="Nature">
        <title>Pan genome of the phytoplankton Emiliania underpins its global distribution.</title>
        <authorList>
            <person name="Read B.A."/>
            <person name="Kegel J."/>
            <person name="Klute M.J."/>
            <person name="Kuo A."/>
            <person name="Lefebvre S.C."/>
            <person name="Maumus F."/>
            <person name="Mayer C."/>
            <person name="Miller J."/>
            <person name="Monier A."/>
            <person name="Salamov A."/>
            <person name="Young J."/>
            <person name="Aguilar M."/>
            <person name="Claverie J.M."/>
            <person name="Frickenhaus S."/>
            <person name="Gonzalez K."/>
            <person name="Herman E.K."/>
            <person name="Lin Y.C."/>
            <person name="Napier J."/>
            <person name="Ogata H."/>
            <person name="Sarno A.F."/>
            <person name="Shmutz J."/>
            <person name="Schroeder D."/>
            <person name="de Vargas C."/>
            <person name="Verret F."/>
            <person name="von Dassow P."/>
            <person name="Valentin K."/>
            <person name="Van de Peer Y."/>
            <person name="Wheeler G."/>
            <person name="Dacks J.B."/>
            <person name="Delwiche C.F."/>
            <person name="Dyhrman S.T."/>
            <person name="Glockner G."/>
            <person name="John U."/>
            <person name="Richards T."/>
            <person name="Worden A.Z."/>
            <person name="Zhang X."/>
            <person name="Grigoriev I.V."/>
            <person name="Allen A.E."/>
            <person name="Bidle K."/>
            <person name="Borodovsky M."/>
            <person name="Bowler C."/>
            <person name="Brownlee C."/>
            <person name="Cock J.M."/>
            <person name="Elias M."/>
            <person name="Gladyshev V.N."/>
            <person name="Groth M."/>
            <person name="Guda C."/>
            <person name="Hadaegh A."/>
            <person name="Iglesias-Rodriguez M.D."/>
            <person name="Jenkins J."/>
            <person name="Jones B.M."/>
            <person name="Lawson T."/>
            <person name="Leese F."/>
            <person name="Lindquist E."/>
            <person name="Lobanov A."/>
            <person name="Lomsadze A."/>
            <person name="Malik S.B."/>
            <person name="Marsh M.E."/>
            <person name="Mackinder L."/>
            <person name="Mock T."/>
            <person name="Mueller-Roeber B."/>
            <person name="Pagarete A."/>
            <person name="Parker M."/>
            <person name="Probert I."/>
            <person name="Quesneville H."/>
            <person name="Raines C."/>
            <person name="Rensing S.A."/>
            <person name="Riano-Pachon D.M."/>
            <person name="Richier S."/>
            <person name="Rokitta S."/>
            <person name="Shiraiwa Y."/>
            <person name="Soanes D.M."/>
            <person name="van der Giezen M."/>
            <person name="Wahlund T.M."/>
            <person name="Williams B."/>
            <person name="Wilson W."/>
            <person name="Wolfe G."/>
            <person name="Wurch L.L."/>
        </authorList>
    </citation>
    <scope>NUCLEOTIDE SEQUENCE</scope>
</reference>
<dbReference type="Pfam" id="PF00226">
    <property type="entry name" value="DnaJ"/>
    <property type="match status" value="1"/>
</dbReference>
<dbReference type="InterPro" id="IPR001623">
    <property type="entry name" value="DnaJ_domain"/>
</dbReference>
<dbReference type="KEGG" id="ehx:EMIHUDRAFT_118302"/>
<dbReference type="GeneID" id="17264249"/>
<evidence type="ECO:0000256" key="2">
    <source>
        <dbReference type="SAM" id="MobiDB-lite"/>
    </source>
</evidence>
<dbReference type="AlphaFoldDB" id="A0A0D3J5B3"/>
<dbReference type="GO" id="GO:0042026">
    <property type="term" value="P:protein refolding"/>
    <property type="evidence" value="ECO:0007669"/>
    <property type="project" value="TreeGrafter"/>
</dbReference>
<keyword evidence="1" id="KW-0143">Chaperone</keyword>
<dbReference type="PRINTS" id="PR00625">
    <property type="entry name" value="JDOMAIN"/>
</dbReference>
<dbReference type="GO" id="GO:0051082">
    <property type="term" value="F:unfolded protein binding"/>
    <property type="evidence" value="ECO:0007669"/>
    <property type="project" value="TreeGrafter"/>
</dbReference>
<evidence type="ECO:0000313" key="5">
    <source>
        <dbReference type="Proteomes" id="UP000013827"/>
    </source>
</evidence>
<proteinExistence type="predicted"/>
<organism evidence="4 5">
    <name type="scientific">Emiliania huxleyi (strain CCMP1516)</name>
    <dbReference type="NCBI Taxonomy" id="280463"/>
    <lineage>
        <taxon>Eukaryota</taxon>
        <taxon>Haptista</taxon>
        <taxon>Haptophyta</taxon>
        <taxon>Prymnesiophyceae</taxon>
        <taxon>Isochrysidales</taxon>
        <taxon>Noelaerhabdaceae</taxon>
        <taxon>Emiliania</taxon>
    </lineage>
</organism>
<dbReference type="PANTHER" id="PTHR43096:SF52">
    <property type="entry name" value="DNAJ HOMOLOG 1, MITOCHONDRIAL-RELATED"/>
    <property type="match status" value="1"/>
</dbReference>
<dbReference type="GO" id="GO:0005737">
    <property type="term" value="C:cytoplasm"/>
    <property type="evidence" value="ECO:0007669"/>
    <property type="project" value="TreeGrafter"/>
</dbReference>
<evidence type="ECO:0000259" key="3">
    <source>
        <dbReference type="PROSITE" id="PS50076"/>
    </source>
</evidence>